<gene>
    <name evidence="2" type="ORF">GMD42_06950</name>
</gene>
<dbReference type="AlphaFoldDB" id="A0A6I3S1M8"/>
<evidence type="ECO:0000313" key="2">
    <source>
        <dbReference type="EMBL" id="MTU43360.1"/>
    </source>
</evidence>
<feature type="region of interest" description="Disordered" evidence="1">
    <location>
        <begin position="1"/>
        <end position="23"/>
    </location>
</feature>
<evidence type="ECO:0000313" key="3">
    <source>
        <dbReference type="Proteomes" id="UP000462362"/>
    </source>
</evidence>
<dbReference type="RefSeq" id="WP_149879519.1">
    <property type="nucleotide sequence ID" value="NZ_WNCA01000017.1"/>
</dbReference>
<reference evidence="2 3" key="1">
    <citation type="journal article" date="2019" name="Nat. Med.">
        <title>A library of human gut bacterial isolates paired with longitudinal multiomics data enables mechanistic microbiome research.</title>
        <authorList>
            <person name="Poyet M."/>
            <person name="Groussin M."/>
            <person name="Gibbons S.M."/>
            <person name="Avila-Pacheco J."/>
            <person name="Jiang X."/>
            <person name="Kearney S.M."/>
            <person name="Perrotta A.R."/>
            <person name="Berdy B."/>
            <person name="Zhao S."/>
            <person name="Lieberman T.D."/>
            <person name="Swanson P.K."/>
            <person name="Smith M."/>
            <person name="Roesemann S."/>
            <person name="Alexander J.E."/>
            <person name="Rich S.A."/>
            <person name="Livny J."/>
            <person name="Vlamakis H."/>
            <person name="Clish C."/>
            <person name="Bullock K."/>
            <person name="Deik A."/>
            <person name="Scott J."/>
            <person name="Pierce K.A."/>
            <person name="Xavier R.J."/>
            <person name="Alm E.J."/>
        </authorList>
    </citation>
    <scope>NUCLEOTIDE SEQUENCE [LARGE SCALE GENOMIC DNA]</scope>
    <source>
        <strain evidence="2 3">BIOML-A2</strain>
    </source>
</reference>
<evidence type="ECO:0000256" key="1">
    <source>
        <dbReference type="SAM" id="MobiDB-lite"/>
    </source>
</evidence>
<organism evidence="2 3">
    <name type="scientific">Parasutterella excrementihominis</name>
    <dbReference type="NCBI Taxonomy" id="487175"/>
    <lineage>
        <taxon>Bacteria</taxon>
        <taxon>Pseudomonadati</taxon>
        <taxon>Pseudomonadota</taxon>
        <taxon>Betaproteobacteria</taxon>
        <taxon>Burkholderiales</taxon>
        <taxon>Sutterellaceae</taxon>
        <taxon>Parasutterella</taxon>
    </lineage>
</organism>
<feature type="compositionally biased region" description="Basic and acidic residues" evidence="1">
    <location>
        <begin position="10"/>
        <end position="23"/>
    </location>
</feature>
<comment type="caution">
    <text evidence="2">The sequence shown here is derived from an EMBL/GenBank/DDBJ whole genome shotgun (WGS) entry which is preliminary data.</text>
</comment>
<name>A0A6I3S1M8_9BURK</name>
<proteinExistence type="predicted"/>
<dbReference type="EMBL" id="WNCL01000017">
    <property type="protein sequence ID" value="MTU43360.1"/>
    <property type="molecule type" value="Genomic_DNA"/>
</dbReference>
<protein>
    <submittedName>
        <fullName evidence="2">Uncharacterized protein</fullName>
    </submittedName>
</protein>
<accession>A0A6I3S1M8</accession>
<sequence length="104" mass="11988">MQYYDITLSDEGKKGRSSPKEQTHCHEKIGCRFIAVKKKSGACDQQTQDPRKEHHEKQNLVQHYQSSPTVDIFWDFRYFPGFVFSAEVVAGASTQTWQSRSSCI</sequence>
<dbReference type="Proteomes" id="UP000462362">
    <property type="component" value="Unassembled WGS sequence"/>
</dbReference>